<keyword evidence="1" id="KW-1133">Transmembrane helix</keyword>
<sequence length="133" mass="15056">MLLLVLPLCFFLFDAVVFLTLSKHTSTATYWLLKATYYTIIQIIITSRPPSSPLKKSRASTTVQNIPKYWKRVMITTLCTIIAVVYLNVVWQLAGMVSALDKKRRKGIVYMNTSMEEGIDKGKDGDHGLPPIF</sequence>
<evidence type="ECO:0000313" key="3">
    <source>
        <dbReference type="Proteomes" id="UP000030645"/>
    </source>
</evidence>
<dbReference type="EMBL" id="KE343643">
    <property type="protein sequence ID" value="EXB37652.1"/>
    <property type="molecule type" value="Genomic_DNA"/>
</dbReference>
<keyword evidence="1" id="KW-0812">Transmembrane</keyword>
<dbReference type="AlphaFoldDB" id="W9R3Y1"/>
<keyword evidence="1" id="KW-0472">Membrane</keyword>
<dbReference type="Proteomes" id="UP000030645">
    <property type="component" value="Unassembled WGS sequence"/>
</dbReference>
<name>W9R3Y1_9ROSA</name>
<evidence type="ECO:0000313" key="2">
    <source>
        <dbReference type="EMBL" id="EXB37652.1"/>
    </source>
</evidence>
<organism evidence="2 3">
    <name type="scientific">Morus notabilis</name>
    <dbReference type="NCBI Taxonomy" id="981085"/>
    <lineage>
        <taxon>Eukaryota</taxon>
        <taxon>Viridiplantae</taxon>
        <taxon>Streptophyta</taxon>
        <taxon>Embryophyta</taxon>
        <taxon>Tracheophyta</taxon>
        <taxon>Spermatophyta</taxon>
        <taxon>Magnoliopsida</taxon>
        <taxon>eudicotyledons</taxon>
        <taxon>Gunneridae</taxon>
        <taxon>Pentapetalae</taxon>
        <taxon>rosids</taxon>
        <taxon>fabids</taxon>
        <taxon>Rosales</taxon>
        <taxon>Moraceae</taxon>
        <taxon>Moreae</taxon>
        <taxon>Morus</taxon>
    </lineage>
</organism>
<proteinExistence type="predicted"/>
<protein>
    <submittedName>
        <fullName evidence="2">Uncharacterized protein</fullName>
    </submittedName>
</protein>
<reference evidence="3" key="1">
    <citation type="submission" date="2013-01" db="EMBL/GenBank/DDBJ databases">
        <title>Draft Genome Sequence of a Mulberry Tree, Morus notabilis C.K. Schneid.</title>
        <authorList>
            <person name="He N."/>
            <person name="Zhao S."/>
        </authorList>
    </citation>
    <scope>NUCLEOTIDE SEQUENCE</scope>
</reference>
<keyword evidence="3" id="KW-1185">Reference proteome</keyword>
<gene>
    <name evidence="2" type="ORF">L484_021859</name>
</gene>
<feature type="transmembrane region" description="Helical" evidence="1">
    <location>
        <begin position="73"/>
        <end position="97"/>
    </location>
</feature>
<evidence type="ECO:0000256" key="1">
    <source>
        <dbReference type="SAM" id="Phobius"/>
    </source>
</evidence>
<accession>W9R3Y1</accession>